<comment type="caution">
    <text evidence="2">The sequence shown here is derived from an EMBL/GenBank/DDBJ whole genome shotgun (WGS) entry which is preliminary data.</text>
</comment>
<protein>
    <recommendedName>
        <fullName evidence="1">NERD domain-containing protein</fullName>
    </recommendedName>
</protein>
<dbReference type="RefSeq" id="WP_101178817.1">
    <property type="nucleotide sequence ID" value="NZ_PISE01000047.1"/>
</dbReference>
<dbReference type="Pfam" id="PF08378">
    <property type="entry name" value="NERD"/>
    <property type="match status" value="1"/>
</dbReference>
<dbReference type="PROSITE" id="PS50965">
    <property type="entry name" value="NERD"/>
    <property type="match status" value="1"/>
</dbReference>
<dbReference type="AlphaFoldDB" id="A0A2N0YXV3"/>
<feature type="domain" description="NERD" evidence="1">
    <location>
        <begin position="41"/>
        <end position="132"/>
    </location>
</feature>
<sequence>MIVKKLKIPESILQLEALLRRLPSNHSKFPLVKKELNMKLAGYQGEKNLLFPLSFIDDKKYSILHDLRLSDGNHYFQIDVLILSKKFALLLEVKNYAGELYFDTEFHQLIRKKEESTSALPYPLTQLKRIEF</sequence>
<evidence type="ECO:0000313" key="2">
    <source>
        <dbReference type="EMBL" id="PKG22089.1"/>
    </source>
</evidence>
<proteinExistence type="predicted"/>
<evidence type="ECO:0000313" key="3">
    <source>
        <dbReference type="Proteomes" id="UP000233375"/>
    </source>
</evidence>
<dbReference type="InterPro" id="IPR011528">
    <property type="entry name" value="NERD"/>
</dbReference>
<dbReference type="OrthoDB" id="569879at2"/>
<dbReference type="Proteomes" id="UP000233375">
    <property type="component" value="Unassembled WGS sequence"/>
</dbReference>
<organism evidence="2 3">
    <name type="scientific">Niallia nealsonii</name>
    <dbReference type="NCBI Taxonomy" id="115979"/>
    <lineage>
        <taxon>Bacteria</taxon>
        <taxon>Bacillati</taxon>
        <taxon>Bacillota</taxon>
        <taxon>Bacilli</taxon>
        <taxon>Bacillales</taxon>
        <taxon>Bacillaceae</taxon>
        <taxon>Niallia</taxon>
    </lineage>
</organism>
<accession>A0A2N0YXV3</accession>
<keyword evidence="3" id="KW-1185">Reference proteome</keyword>
<gene>
    <name evidence="2" type="ORF">CWS01_19165</name>
</gene>
<name>A0A2N0YXV3_9BACI</name>
<dbReference type="EMBL" id="PISE01000047">
    <property type="protein sequence ID" value="PKG22089.1"/>
    <property type="molecule type" value="Genomic_DNA"/>
</dbReference>
<reference evidence="2 3" key="1">
    <citation type="journal article" date="2003" name="Int. J. Syst. Evol. Microbiol.">
        <title>Bacillus nealsonii sp. nov., isolated from a spacecraft-assembly facility, whose spores are gamma-radiation resistant.</title>
        <authorList>
            <person name="Venkateswaran K."/>
            <person name="Kempf M."/>
            <person name="Chen F."/>
            <person name="Satomi M."/>
            <person name="Nicholson W."/>
            <person name="Kern R."/>
        </authorList>
    </citation>
    <scope>NUCLEOTIDE SEQUENCE [LARGE SCALE GENOMIC DNA]</scope>
    <source>
        <strain evidence="2 3">FO-92</strain>
    </source>
</reference>
<evidence type="ECO:0000259" key="1">
    <source>
        <dbReference type="PROSITE" id="PS50965"/>
    </source>
</evidence>